<dbReference type="EMBL" id="LLXI01004313">
    <property type="protein sequence ID" value="PKY60491.1"/>
    <property type="molecule type" value="Genomic_DNA"/>
</dbReference>
<feature type="compositionally biased region" description="Low complexity" evidence="1">
    <location>
        <begin position="36"/>
        <end position="51"/>
    </location>
</feature>
<reference evidence="2 3" key="1">
    <citation type="submission" date="2015-10" db="EMBL/GenBank/DDBJ databases">
        <title>Genome analyses suggest a sexual origin of heterokaryosis in a supposedly ancient asexual fungus.</title>
        <authorList>
            <person name="Ropars J."/>
            <person name="Sedzielewska K."/>
            <person name="Noel J."/>
            <person name="Charron P."/>
            <person name="Farinelli L."/>
            <person name="Marton T."/>
            <person name="Kruger M."/>
            <person name="Pelin A."/>
            <person name="Brachmann A."/>
            <person name="Corradi N."/>
        </authorList>
    </citation>
    <scope>NUCLEOTIDE SEQUENCE [LARGE SCALE GENOMIC DNA]</scope>
    <source>
        <strain evidence="2 3">A4</strain>
    </source>
</reference>
<gene>
    <name evidence="2" type="ORF">RhiirA4_484255</name>
</gene>
<organism evidence="2 3">
    <name type="scientific">Rhizophagus irregularis</name>
    <dbReference type="NCBI Taxonomy" id="588596"/>
    <lineage>
        <taxon>Eukaryota</taxon>
        <taxon>Fungi</taxon>
        <taxon>Fungi incertae sedis</taxon>
        <taxon>Mucoromycota</taxon>
        <taxon>Glomeromycotina</taxon>
        <taxon>Glomeromycetes</taxon>
        <taxon>Glomerales</taxon>
        <taxon>Glomeraceae</taxon>
        <taxon>Rhizophagus</taxon>
    </lineage>
</organism>
<evidence type="ECO:0000313" key="3">
    <source>
        <dbReference type="Proteomes" id="UP000234323"/>
    </source>
</evidence>
<comment type="caution">
    <text evidence="2">The sequence shown here is derived from an EMBL/GenBank/DDBJ whole genome shotgun (WGS) entry which is preliminary data.</text>
</comment>
<evidence type="ECO:0000313" key="2">
    <source>
        <dbReference type="EMBL" id="PKY60491.1"/>
    </source>
</evidence>
<dbReference type="AlphaFoldDB" id="A0A2I1HNN5"/>
<protein>
    <recommendedName>
        <fullName evidence="4">BAH domain-containing protein</fullName>
    </recommendedName>
</protein>
<dbReference type="VEuPathDB" id="FungiDB:FUN_008138"/>
<proteinExistence type="predicted"/>
<feature type="region of interest" description="Disordered" evidence="1">
    <location>
        <begin position="36"/>
        <end position="57"/>
    </location>
</feature>
<accession>A0A2I1HNN5</accession>
<dbReference type="Proteomes" id="UP000234323">
    <property type="component" value="Unassembled WGS sequence"/>
</dbReference>
<dbReference type="VEuPathDB" id="FungiDB:RhiirA1_474784"/>
<name>A0A2I1HNN5_9GLOM</name>
<dbReference type="VEuPathDB" id="FungiDB:RhiirFUN_009642"/>
<evidence type="ECO:0000256" key="1">
    <source>
        <dbReference type="SAM" id="MobiDB-lite"/>
    </source>
</evidence>
<evidence type="ECO:0008006" key="4">
    <source>
        <dbReference type="Google" id="ProtNLM"/>
    </source>
</evidence>
<keyword evidence="3" id="KW-1185">Reference proteome</keyword>
<sequence length="992" mass="116014">MSYIRRRTSNNTIFKNIGIRRRTNISHSCQNFVPASSRFNNNNSASNTSKTNRTRKPFTDRSNLEIQEERHVQNEENMTQNNDYGFFESEIQDIEEESIIQIEDNTIIQDVGGEENRIQDNNSNEDIGCIIETRNSHVKYDGDYAPYFPNATIFMLFTWCTKHMIGVTAYKELVKILKHPEFKCNEVPNNLASLKRYRNGLPLLPVKSHSVRIDSRQTPSTSNSRKDAYYFSILDHIKTILNNPSLKNNMYFGPGIEVSTNRTEFWHGTLWQESPLFGCEKMTINNIMFFTGEFIQYRIESNTKIGRILAFVTDENNNTKIKVQQFLYNYELPRNFHSAARDSTKLWMTDRVIMISESRIITRISVWLKDNQEPSSYDYKVDEILYKFNNRYMMRPIKFRHHHPSEYIKLHPSPPGIQTLKIFIDLYFDDFGTFRTSYHSLGGLYVQFGNFPLKLRQQLKNHFLIGFVPFGGNFEDVIKPFINDLLILQKGLFMKIGNEEYWVSGGLGVVTADLPQGNDLAGVLRHNANLGCRSCKSTKEELTLLDYDIQLHSRYHHITNDEFLEIQQCGNRSTKITNARSFGLCLKPNILDELFRDRHIQTPQDPFHMMAGLGGRLLDSTFEIFTKEGLENFIITWKNFEMPTTWSRQQNPVTHRHSYFMSDVLRLTMIFPFLLRRFLDSTMVKSEVIQEIKSQNSLQRASQAVLLIKQCWINFALLAKLVFTSTLKSTDYIRIDQLTKTFSDVVLKLFPNDFRNLPNLHALKHLSEHAKRYGSLVNISVSLKEMVHRLFKNQVPHTNKKNLELDFIKRENTLQGIRFILDNGFDERYQNTQFSSMLHNHKLKFLYQVTIHSPLKNYINITVSGKWSLQEIRKAGFNGKDLDDNMKSDLYWAYSFYFKNDALIINTKVIFYRQVLFEILDDDSSLRSTVKLRVGDIVDVPGVSGDNDDDNEEWFAKIIAIIIHKDNNNNNCIFLMFDWFEYLNFDTNLQKT</sequence>